<dbReference type="EC" id="2.7.1.144" evidence="6"/>
<dbReference type="PANTHER" id="PTHR46566">
    <property type="entry name" value="1-PHOSPHOFRUCTOKINASE-RELATED"/>
    <property type="match status" value="1"/>
</dbReference>
<dbReference type="Pfam" id="PF00294">
    <property type="entry name" value="PfkB"/>
    <property type="match status" value="1"/>
</dbReference>
<dbReference type="InterPro" id="IPR017583">
    <property type="entry name" value="Tagatose/fructose_Pkinase"/>
</dbReference>
<keyword evidence="10" id="KW-1185">Reference proteome</keyword>
<dbReference type="Proteomes" id="UP000005439">
    <property type="component" value="Chromosome"/>
</dbReference>
<dbReference type="NCBIfam" id="TIGR03168">
    <property type="entry name" value="1-PFK"/>
    <property type="match status" value="1"/>
</dbReference>
<dbReference type="GO" id="GO:0005829">
    <property type="term" value="C:cytosol"/>
    <property type="evidence" value="ECO:0007669"/>
    <property type="project" value="TreeGrafter"/>
</dbReference>
<dbReference type="PANTHER" id="PTHR46566:SF2">
    <property type="entry name" value="ATP-DEPENDENT 6-PHOSPHOFRUCTOKINASE ISOZYME 2"/>
    <property type="match status" value="1"/>
</dbReference>
<dbReference type="GO" id="GO:2001059">
    <property type="term" value="P:D-tagatose 6-phosphate catabolic process"/>
    <property type="evidence" value="ECO:0007669"/>
    <property type="project" value="UniProtKB-UniPathway"/>
</dbReference>
<keyword evidence="2 6" id="KW-0808">Transferase</keyword>
<evidence type="ECO:0000256" key="5">
    <source>
        <dbReference type="ARBA" id="ARBA00022840"/>
    </source>
</evidence>
<proteinExistence type="inferred from homology"/>
<gene>
    <name evidence="9" type="ordered locus">Sulac_2209</name>
</gene>
<sequence length="292" mass="30945">MIWAVTFNPSLDITWHVPDVEKPISYVTRAVHRAGGKGNNVARAIRTLGGTVTAVGPYGGAVGQAIQTLLNRQGIPVLSVDIPDDNRICVALAGTGNAVTEIREQGPMVSVVALERLLVRLVERVSPDDWVTLSGSLPSGLSAEIYFNWVKFLRPKVAGVIVDTAGDNLRAALRANPTAVTPNEEEALALLAENLNGDTYVLVTRGAQGVTLYGQNQAPKMWQAPHVEMVNSVGAGDAFLGGLVYALANGSGWEDAIILAVAAGSASVRHFGIADFDPEDVLRLIAHVTRIQ</sequence>
<dbReference type="InterPro" id="IPR011611">
    <property type="entry name" value="PfkB_dom"/>
</dbReference>
<reference evidence="10" key="1">
    <citation type="submission" date="2011-12" db="EMBL/GenBank/DDBJ databases">
        <title>The complete genome of chromosome of Sulfobacillus acidophilus DSM 10332.</title>
        <authorList>
            <person name="Lucas S."/>
            <person name="Han J."/>
            <person name="Lapidus A."/>
            <person name="Bruce D."/>
            <person name="Goodwin L."/>
            <person name="Pitluck S."/>
            <person name="Peters L."/>
            <person name="Kyrpides N."/>
            <person name="Mavromatis K."/>
            <person name="Ivanova N."/>
            <person name="Mikhailova N."/>
            <person name="Chertkov O."/>
            <person name="Saunders E."/>
            <person name="Detter J.C."/>
            <person name="Tapia R."/>
            <person name="Han C."/>
            <person name="Land M."/>
            <person name="Hauser L."/>
            <person name="Markowitz V."/>
            <person name="Cheng J.-F."/>
            <person name="Hugenholtz P."/>
            <person name="Woyke T."/>
            <person name="Wu D."/>
            <person name="Pukall R."/>
            <person name="Gehrich-Schroeter G."/>
            <person name="Schneider S."/>
            <person name="Klenk H.-P."/>
            <person name="Eisen J.A."/>
        </authorList>
    </citation>
    <scope>NUCLEOTIDE SEQUENCE [LARGE SCALE GENOMIC DNA]</scope>
    <source>
        <strain evidence="10">ATCC 700253 / DSM 10332 / NAL</strain>
    </source>
</reference>
<reference evidence="9 10" key="2">
    <citation type="journal article" date="2012" name="Stand. Genomic Sci.">
        <title>Complete genome sequence of the moderately thermophilic mineral-sulfide-oxidizing firmicute Sulfobacillus acidophilus type strain (NAL(T)).</title>
        <authorList>
            <person name="Anderson I."/>
            <person name="Chertkov O."/>
            <person name="Chen A."/>
            <person name="Saunders E."/>
            <person name="Lapidus A."/>
            <person name="Nolan M."/>
            <person name="Lucas S."/>
            <person name="Hammon N."/>
            <person name="Deshpande S."/>
            <person name="Cheng J.F."/>
            <person name="Han C."/>
            <person name="Tapia R."/>
            <person name="Goodwin L.A."/>
            <person name="Pitluck S."/>
            <person name="Liolios K."/>
            <person name="Pagani I."/>
            <person name="Ivanova N."/>
            <person name="Mikhailova N."/>
            <person name="Pati A."/>
            <person name="Palaniappan K."/>
            <person name="Land M."/>
            <person name="Pan C."/>
            <person name="Rohde M."/>
            <person name="Pukall R."/>
            <person name="Goker M."/>
            <person name="Detter J.C."/>
            <person name="Woyke T."/>
            <person name="Bristow J."/>
            <person name="Eisen J.A."/>
            <person name="Markowitz V."/>
            <person name="Hugenholtz P."/>
            <person name="Kyrpides N.C."/>
            <person name="Klenk H.P."/>
            <person name="Mavromatis K."/>
        </authorList>
    </citation>
    <scope>NUCLEOTIDE SEQUENCE [LARGE SCALE GENOMIC DNA]</scope>
    <source>
        <strain evidence="10">ATCC 700253 / DSM 10332 / NAL</strain>
    </source>
</reference>
<keyword evidence="6" id="KW-0423">Lactose metabolism</keyword>
<comment type="similarity">
    <text evidence="6">Belongs to the carbohydrate kinase PfkB family. LacC subfamily.</text>
</comment>
<dbReference type="InterPro" id="IPR029056">
    <property type="entry name" value="Ribokinase-like"/>
</dbReference>
<dbReference type="UniPathway" id="UPA00704">
    <property type="reaction ID" value="UER00715"/>
</dbReference>
<dbReference type="PIRSF" id="PIRSF000535">
    <property type="entry name" value="1PFK/6PFK/LacC"/>
    <property type="match status" value="1"/>
</dbReference>
<protein>
    <recommendedName>
        <fullName evidence="6">Tagatose-6-phosphate kinase</fullName>
        <ecNumber evidence="6">2.7.1.144</ecNumber>
    </recommendedName>
</protein>
<comment type="similarity">
    <text evidence="1">Belongs to the carbohydrate kinase pfkB family.</text>
</comment>
<evidence type="ECO:0000256" key="2">
    <source>
        <dbReference type="ARBA" id="ARBA00022679"/>
    </source>
</evidence>
<evidence type="ECO:0000313" key="9">
    <source>
        <dbReference type="EMBL" id="AEW05685.1"/>
    </source>
</evidence>
<dbReference type="PROSITE" id="PS00584">
    <property type="entry name" value="PFKB_KINASES_2"/>
    <property type="match status" value="1"/>
</dbReference>
<dbReference type="STRING" id="679936.Sulac_2209"/>
<keyword evidence="5 6" id="KW-0067">ATP-binding</keyword>
<dbReference type="GO" id="GO:0009024">
    <property type="term" value="F:tagatose-6-phosphate kinase activity"/>
    <property type="evidence" value="ECO:0007669"/>
    <property type="project" value="UniProtKB-EC"/>
</dbReference>
<dbReference type="HOGENOM" id="CLU_050013_0_2_9"/>
<evidence type="ECO:0000313" key="10">
    <source>
        <dbReference type="Proteomes" id="UP000005439"/>
    </source>
</evidence>
<dbReference type="PRINTS" id="PR00990">
    <property type="entry name" value="RIBOKINASE"/>
</dbReference>
<dbReference type="InterPro" id="IPR002139">
    <property type="entry name" value="Ribo/fructo_kinase"/>
</dbReference>
<dbReference type="GO" id="GO:0005524">
    <property type="term" value="F:ATP binding"/>
    <property type="evidence" value="ECO:0007669"/>
    <property type="project" value="UniProtKB-KW"/>
</dbReference>
<evidence type="ECO:0000256" key="1">
    <source>
        <dbReference type="ARBA" id="ARBA00005380"/>
    </source>
</evidence>
<dbReference type="KEGG" id="sap:Sulac_2209"/>
<evidence type="ECO:0000256" key="6">
    <source>
        <dbReference type="PIRNR" id="PIRNR000535"/>
    </source>
</evidence>
<dbReference type="PATRIC" id="fig|679936.5.peg.2284"/>
<comment type="catalytic activity">
    <reaction evidence="6">
        <text>D-tagatofuranose 6-phosphate + ATP = D-tagatofuranose 1,6-bisphosphate + ADP + H(+)</text>
        <dbReference type="Rhea" id="RHEA:12420"/>
        <dbReference type="ChEBI" id="CHEBI:15378"/>
        <dbReference type="ChEBI" id="CHEBI:30616"/>
        <dbReference type="ChEBI" id="CHEBI:58694"/>
        <dbReference type="ChEBI" id="CHEBI:58695"/>
        <dbReference type="ChEBI" id="CHEBI:456216"/>
        <dbReference type="EC" id="2.7.1.144"/>
    </reaction>
</comment>
<evidence type="ECO:0000256" key="3">
    <source>
        <dbReference type="ARBA" id="ARBA00022741"/>
    </source>
</evidence>
<dbReference type="InterPro" id="IPR002173">
    <property type="entry name" value="Carboh/pur_kinase_PfkB_CS"/>
</dbReference>
<keyword evidence="4 7" id="KW-0418">Kinase</keyword>
<dbReference type="EMBL" id="CP003179">
    <property type="protein sequence ID" value="AEW05685.1"/>
    <property type="molecule type" value="Genomic_DNA"/>
</dbReference>
<keyword evidence="3 6" id="KW-0547">Nucleotide-binding</keyword>
<name>G8TTL9_SULAD</name>
<dbReference type="GO" id="GO:0005988">
    <property type="term" value="P:lactose metabolic process"/>
    <property type="evidence" value="ECO:0007669"/>
    <property type="project" value="UniProtKB-KW"/>
</dbReference>
<dbReference type="Gene3D" id="3.40.1190.20">
    <property type="match status" value="1"/>
</dbReference>
<dbReference type="PROSITE" id="PS00583">
    <property type="entry name" value="PFKB_KINASES_1"/>
    <property type="match status" value="1"/>
</dbReference>
<dbReference type="GO" id="GO:0008443">
    <property type="term" value="F:phosphofructokinase activity"/>
    <property type="evidence" value="ECO:0007669"/>
    <property type="project" value="TreeGrafter"/>
</dbReference>
<evidence type="ECO:0000256" key="7">
    <source>
        <dbReference type="RuleBase" id="RU003704"/>
    </source>
</evidence>
<dbReference type="SUPFAM" id="SSF53613">
    <property type="entry name" value="Ribokinase-like"/>
    <property type="match status" value="1"/>
</dbReference>
<accession>G8TTL9</accession>
<dbReference type="AlphaFoldDB" id="G8TTL9"/>
<evidence type="ECO:0000259" key="8">
    <source>
        <dbReference type="Pfam" id="PF00294"/>
    </source>
</evidence>
<evidence type="ECO:0000256" key="4">
    <source>
        <dbReference type="ARBA" id="ARBA00022777"/>
    </source>
</evidence>
<comment type="pathway">
    <text evidence="6">Carbohydrate metabolism; D-tagatose 6-phosphate degradation; D-glyceraldehyde 3-phosphate and glycerone phosphate from D-tagatose 6-phosphate: step 1/2.</text>
</comment>
<feature type="domain" description="Carbohydrate kinase PfkB" evidence="8">
    <location>
        <begin position="18"/>
        <end position="275"/>
    </location>
</feature>
<organism evidence="9 10">
    <name type="scientific">Sulfobacillus acidophilus (strain ATCC 700253 / DSM 10332 / NAL)</name>
    <dbReference type="NCBI Taxonomy" id="679936"/>
    <lineage>
        <taxon>Bacteria</taxon>
        <taxon>Bacillati</taxon>
        <taxon>Bacillota</taxon>
        <taxon>Clostridia</taxon>
        <taxon>Eubacteriales</taxon>
        <taxon>Clostridiales Family XVII. Incertae Sedis</taxon>
        <taxon>Sulfobacillus</taxon>
    </lineage>
</organism>